<dbReference type="EMBL" id="JAINUF010000013">
    <property type="protein sequence ID" value="KAJ8343198.1"/>
    <property type="molecule type" value="Genomic_DNA"/>
</dbReference>
<reference evidence="2" key="1">
    <citation type="journal article" date="2023" name="Science">
        <title>Genome structures resolve the early diversification of teleost fishes.</title>
        <authorList>
            <person name="Parey E."/>
            <person name="Louis A."/>
            <person name="Montfort J."/>
            <person name="Bouchez O."/>
            <person name="Roques C."/>
            <person name="Iampietro C."/>
            <person name="Lluch J."/>
            <person name="Castinel A."/>
            <person name="Donnadieu C."/>
            <person name="Desvignes T."/>
            <person name="Floi Bucao C."/>
            <person name="Jouanno E."/>
            <person name="Wen M."/>
            <person name="Mejri S."/>
            <person name="Dirks R."/>
            <person name="Jansen H."/>
            <person name="Henkel C."/>
            <person name="Chen W.J."/>
            <person name="Zahm M."/>
            <person name="Cabau C."/>
            <person name="Klopp C."/>
            <person name="Thompson A.W."/>
            <person name="Robinson-Rechavi M."/>
            <person name="Braasch I."/>
            <person name="Lecointre G."/>
            <person name="Bobe J."/>
            <person name="Postlethwait J.H."/>
            <person name="Berthelot C."/>
            <person name="Roest Crollius H."/>
            <person name="Guiguen Y."/>
        </authorList>
    </citation>
    <scope>NUCLEOTIDE SEQUENCE</scope>
    <source>
        <strain evidence="2">WJC10195</strain>
    </source>
</reference>
<sequence>MRAAAREEVWWRETQLSLATRRGLDQGANHRRAVANEGQSQLQTDTEPASPACCHRPEMEHTLAGENMQTHRVNGKRITAAMDPSAVAIGDRASTADGLGG</sequence>
<proteinExistence type="predicted"/>
<dbReference type="AlphaFoldDB" id="A0A9Q1IKH5"/>
<feature type="region of interest" description="Disordered" evidence="1">
    <location>
        <begin position="22"/>
        <end position="51"/>
    </location>
</feature>
<name>A0A9Q1IKH5_SYNKA</name>
<evidence type="ECO:0000256" key="1">
    <source>
        <dbReference type="SAM" id="MobiDB-lite"/>
    </source>
</evidence>
<evidence type="ECO:0000313" key="2">
    <source>
        <dbReference type="EMBL" id="KAJ8343198.1"/>
    </source>
</evidence>
<keyword evidence="3" id="KW-1185">Reference proteome</keyword>
<gene>
    <name evidence="2" type="ORF">SKAU_G00305270</name>
</gene>
<feature type="compositionally biased region" description="Polar residues" evidence="1">
    <location>
        <begin position="37"/>
        <end position="47"/>
    </location>
</feature>
<protein>
    <submittedName>
        <fullName evidence="2">Uncharacterized protein</fullName>
    </submittedName>
</protein>
<organism evidence="2 3">
    <name type="scientific">Synaphobranchus kaupii</name>
    <name type="common">Kaup's arrowtooth eel</name>
    <dbReference type="NCBI Taxonomy" id="118154"/>
    <lineage>
        <taxon>Eukaryota</taxon>
        <taxon>Metazoa</taxon>
        <taxon>Chordata</taxon>
        <taxon>Craniata</taxon>
        <taxon>Vertebrata</taxon>
        <taxon>Euteleostomi</taxon>
        <taxon>Actinopterygii</taxon>
        <taxon>Neopterygii</taxon>
        <taxon>Teleostei</taxon>
        <taxon>Anguilliformes</taxon>
        <taxon>Synaphobranchidae</taxon>
        <taxon>Synaphobranchus</taxon>
    </lineage>
</organism>
<dbReference type="Proteomes" id="UP001152622">
    <property type="component" value="Chromosome 13"/>
</dbReference>
<accession>A0A9Q1IKH5</accession>
<evidence type="ECO:0000313" key="3">
    <source>
        <dbReference type="Proteomes" id="UP001152622"/>
    </source>
</evidence>
<comment type="caution">
    <text evidence="2">The sequence shown here is derived from an EMBL/GenBank/DDBJ whole genome shotgun (WGS) entry which is preliminary data.</text>
</comment>